<organism evidence="2 3">
    <name type="scientific">Aegilops tauschii subsp. strangulata</name>
    <name type="common">Goatgrass</name>
    <dbReference type="NCBI Taxonomy" id="200361"/>
    <lineage>
        <taxon>Eukaryota</taxon>
        <taxon>Viridiplantae</taxon>
        <taxon>Streptophyta</taxon>
        <taxon>Embryophyta</taxon>
        <taxon>Tracheophyta</taxon>
        <taxon>Spermatophyta</taxon>
        <taxon>Magnoliopsida</taxon>
        <taxon>Liliopsida</taxon>
        <taxon>Poales</taxon>
        <taxon>Poaceae</taxon>
        <taxon>BOP clade</taxon>
        <taxon>Pooideae</taxon>
        <taxon>Triticodae</taxon>
        <taxon>Triticeae</taxon>
        <taxon>Triticinae</taxon>
        <taxon>Aegilops</taxon>
    </lineage>
</organism>
<evidence type="ECO:0000313" key="3">
    <source>
        <dbReference type="Proteomes" id="UP000015105"/>
    </source>
</evidence>
<reference evidence="3" key="2">
    <citation type="journal article" date="2017" name="Nat. Plants">
        <title>The Aegilops tauschii genome reveals multiple impacts of transposons.</title>
        <authorList>
            <person name="Zhao G."/>
            <person name="Zou C."/>
            <person name="Li K."/>
            <person name="Wang K."/>
            <person name="Li T."/>
            <person name="Gao L."/>
            <person name="Zhang X."/>
            <person name="Wang H."/>
            <person name="Yang Z."/>
            <person name="Liu X."/>
            <person name="Jiang W."/>
            <person name="Mao L."/>
            <person name="Kong X."/>
            <person name="Jiao Y."/>
            <person name="Jia J."/>
        </authorList>
    </citation>
    <scope>NUCLEOTIDE SEQUENCE [LARGE SCALE GENOMIC DNA]</scope>
    <source>
        <strain evidence="3">cv. AL8/78</strain>
    </source>
</reference>
<dbReference type="Gramene" id="AET5Gv20432900.10">
    <property type="protein sequence ID" value="AET5Gv20432900.10"/>
    <property type="gene ID" value="AET5Gv20432900"/>
</dbReference>
<proteinExistence type="predicted"/>
<accession>A0A453KJ92</accession>
<dbReference type="AlphaFoldDB" id="A0A453KJ92"/>
<feature type="region of interest" description="Disordered" evidence="1">
    <location>
        <begin position="1"/>
        <end position="36"/>
    </location>
</feature>
<protein>
    <submittedName>
        <fullName evidence="2">Uncharacterized protein</fullName>
    </submittedName>
</protein>
<name>A0A453KJ92_AEGTS</name>
<sequence>DPDFAWHQASPLPAGRVAPPPFSRAPTSSSAPPTPQRLFRDQVKLAVGLVLLMRFTLRRFVDFASRTCSIFVSSCSYLWIRACRYSDKLGKLACFHPIDWLVYLSEITLHGHTPRRSSSPFHFP</sequence>
<reference evidence="2" key="4">
    <citation type="submission" date="2019-03" db="UniProtKB">
        <authorList>
            <consortium name="EnsemblPlants"/>
        </authorList>
    </citation>
    <scope>IDENTIFICATION</scope>
</reference>
<reference evidence="3" key="1">
    <citation type="journal article" date="2014" name="Science">
        <title>Ancient hybridizations among the ancestral genomes of bread wheat.</title>
        <authorList>
            <consortium name="International Wheat Genome Sequencing Consortium,"/>
            <person name="Marcussen T."/>
            <person name="Sandve S.R."/>
            <person name="Heier L."/>
            <person name="Spannagl M."/>
            <person name="Pfeifer M."/>
            <person name="Jakobsen K.S."/>
            <person name="Wulff B.B."/>
            <person name="Steuernagel B."/>
            <person name="Mayer K.F."/>
            <person name="Olsen O.A."/>
        </authorList>
    </citation>
    <scope>NUCLEOTIDE SEQUENCE [LARGE SCALE GENOMIC DNA]</scope>
    <source>
        <strain evidence="3">cv. AL8/78</strain>
    </source>
</reference>
<reference evidence="2" key="3">
    <citation type="journal article" date="2017" name="Nature">
        <title>Genome sequence of the progenitor of the wheat D genome Aegilops tauschii.</title>
        <authorList>
            <person name="Luo M.C."/>
            <person name="Gu Y.Q."/>
            <person name="Puiu D."/>
            <person name="Wang H."/>
            <person name="Twardziok S.O."/>
            <person name="Deal K.R."/>
            <person name="Huo N."/>
            <person name="Zhu T."/>
            <person name="Wang L."/>
            <person name="Wang Y."/>
            <person name="McGuire P.E."/>
            <person name="Liu S."/>
            <person name="Long H."/>
            <person name="Ramasamy R.K."/>
            <person name="Rodriguez J.C."/>
            <person name="Van S.L."/>
            <person name="Yuan L."/>
            <person name="Wang Z."/>
            <person name="Xia Z."/>
            <person name="Xiao L."/>
            <person name="Anderson O.D."/>
            <person name="Ouyang S."/>
            <person name="Liang Y."/>
            <person name="Zimin A.V."/>
            <person name="Pertea G."/>
            <person name="Qi P."/>
            <person name="Bennetzen J.L."/>
            <person name="Dai X."/>
            <person name="Dawson M.W."/>
            <person name="Muller H.G."/>
            <person name="Kugler K."/>
            <person name="Rivarola-Duarte L."/>
            <person name="Spannagl M."/>
            <person name="Mayer K.F.X."/>
            <person name="Lu F.H."/>
            <person name="Bevan M.W."/>
            <person name="Leroy P."/>
            <person name="Li P."/>
            <person name="You F.M."/>
            <person name="Sun Q."/>
            <person name="Liu Z."/>
            <person name="Lyons E."/>
            <person name="Wicker T."/>
            <person name="Salzberg S.L."/>
            <person name="Devos K.M."/>
            <person name="Dvorak J."/>
        </authorList>
    </citation>
    <scope>NUCLEOTIDE SEQUENCE [LARGE SCALE GENOMIC DNA]</scope>
    <source>
        <strain evidence="2">cv. AL8/78</strain>
    </source>
</reference>
<evidence type="ECO:0000256" key="1">
    <source>
        <dbReference type="SAM" id="MobiDB-lite"/>
    </source>
</evidence>
<dbReference type="Proteomes" id="UP000015105">
    <property type="component" value="Chromosome 5D"/>
</dbReference>
<keyword evidence="3" id="KW-1185">Reference proteome</keyword>
<reference evidence="2" key="5">
    <citation type="journal article" date="2021" name="G3 (Bethesda)">
        <title>Aegilops tauschii genome assembly Aet v5.0 features greater sequence contiguity and improved annotation.</title>
        <authorList>
            <person name="Wang L."/>
            <person name="Zhu T."/>
            <person name="Rodriguez J.C."/>
            <person name="Deal K.R."/>
            <person name="Dubcovsky J."/>
            <person name="McGuire P.E."/>
            <person name="Lux T."/>
            <person name="Spannagl M."/>
            <person name="Mayer K.F.X."/>
            <person name="Baldrich P."/>
            <person name="Meyers B.C."/>
            <person name="Huo N."/>
            <person name="Gu Y.Q."/>
            <person name="Zhou H."/>
            <person name="Devos K.M."/>
            <person name="Bennetzen J.L."/>
            <person name="Unver T."/>
            <person name="Budak H."/>
            <person name="Gulick P.J."/>
            <person name="Galiba G."/>
            <person name="Kalapos B."/>
            <person name="Nelson D.R."/>
            <person name="Li P."/>
            <person name="You F.M."/>
            <person name="Luo M.C."/>
            <person name="Dvorak J."/>
        </authorList>
    </citation>
    <scope>NUCLEOTIDE SEQUENCE [LARGE SCALE GENOMIC DNA]</scope>
    <source>
        <strain evidence="2">cv. AL8/78</strain>
    </source>
</reference>
<dbReference type="EnsemblPlants" id="AET5Gv20432900.10">
    <property type="protein sequence ID" value="AET5Gv20432900.10"/>
    <property type="gene ID" value="AET5Gv20432900"/>
</dbReference>
<evidence type="ECO:0000313" key="2">
    <source>
        <dbReference type="EnsemblPlants" id="AET5Gv20432900.10"/>
    </source>
</evidence>